<protein>
    <recommendedName>
        <fullName evidence="6">Yip1 domain-containing protein</fullName>
    </recommendedName>
</protein>
<feature type="transmembrane region" description="Helical" evidence="5">
    <location>
        <begin position="32"/>
        <end position="52"/>
    </location>
</feature>
<accession>A0A1G8EDD0</accession>
<dbReference type="Proteomes" id="UP000198854">
    <property type="component" value="Unassembled WGS sequence"/>
</dbReference>
<evidence type="ECO:0000256" key="2">
    <source>
        <dbReference type="ARBA" id="ARBA00022692"/>
    </source>
</evidence>
<feature type="transmembrane region" description="Helical" evidence="5">
    <location>
        <begin position="124"/>
        <end position="148"/>
    </location>
</feature>
<organism evidence="7 8">
    <name type="scientific">Vibrio xiamenensis</name>
    <dbReference type="NCBI Taxonomy" id="861298"/>
    <lineage>
        <taxon>Bacteria</taxon>
        <taxon>Pseudomonadati</taxon>
        <taxon>Pseudomonadota</taxon>
        <taxon>Gammaproteobacteria</taxon>
        <taxon>Vibrionales</taxon>
        <taxon>Vibrionaceae</taxon>
        <taxon>Vibrio</taxon>
    </lineage>
</organism>
<evidence type="ECO:0000256" key="3">
    <source>
        <dbReference type="ARBA" id="ARBA00022989"/>
    </source>
</evidence>
<evidence type="ECO:0000313" key="8">
    <source>
        <dbReference type="Proteomes" id="UP000198854"/>
    </source>
</evidence>
<gene>
    <name evidence="7" type="ORF">SAMN04488136_12423</name>
</gene>
<dbReference type="InterPro" id="IPR006977">
    <property type="entry name" value="Yip1_dom"/>
</dbReference>
<dbReference type="STRING" id="861298.SAMN04488136_12423"/>
<feature type="transmembrane region" description="Helical" evidence="5">
    <location>
        <begin position="178"/>
        <end position="197"/>
    </location>
</feature>
<feature type="domain" description="Yip1" evidence="6">
    <location>
        <begin position="15"/>
        <end position="224"/>
    </location>
</feature>
<dbReference type="GO" id="GO:0016020">
    <property type="term" value="C:membrane"/>
    <property type="evidence" value="ECO:0007669"/>
    <property type="project" value="UniProtKB-SubCell"/>
</dbReference>
<feature type="transmembrane region" description="Helical" evidence="5">
    <location>
        <begin position="209"/>
        <end position="229"/>
    </location>
</feature>
<name>A0A1G8EDD0_9VIBR</name>
<dbReference type="Pfam" id="PF04893">
    <property type="entry name" value="Yip1"/>
    <property type="match status" value="1"/>
</dbReference>
<proteinExistence type="predicted"/>
<comment type="subcellular location">
    <subcellularLocation>
        <location evidence="1">Membrane</location>
        <topology evidence="1">Multi-pass membrane protein</topology>
    </subcellularLocation>
</comment>
<sequence>MTISASSNPLSMLLDIFRSPTSCFLALYQRGLWGWQPFIVLMITPFLFWGNYFDMVDFEWLKAGLMQQMPASAAQQLAHINADALMATEIITDTVGRLVAVLMLGLWFLLATKGSEQQHGYWRWVAASCAILFPAVLGDIASFVSLILNHGHVMTYAADLNTLNGLIKLPMDHHWSEFARSLPLLMPWYIVLGYAAVGAWTTLERGQALAIAALPWVGYYLAWGLYLAFT</sequence>
<feature type="transmembrane region" description="Helical" evidence="5">
    <location>
        <begin position="95"/>
        <end position="112"/>
    </location>
</feature>
<evidence type="ECO:0000256" key="4">
    <source>
        <dbReference type="ARBA" id="ARBA00023136"/>
    </source>
</evidence>
<evidence type="ECO:0000313" key="7">
    <source>
        <dbReference type="EMBL" id="SDH67878.1"/>
    </source>
</evidence>
<keyword evidence="8" id="KW-1185">Reference proteome</keyword>
<keyword evidence="4 5" id="KW-0472">Membrane</keyword>
<evidence type="ECO:0000259" key="6">
    <source>
        <dbReference type="Pfam" id="PF04893"/>
    </source>
</evidence>
<reference evidence="7 8" key="1">
    <citation type="submission" date="2016-10" db="EMBL/GenBank/DDBJ databases">
        <authorList>
            <person name="de Groot N.N."/>
        </authorList>
    </citation>
    <scope>NUCLEOTIDE SEQUENCE [LARGE SCALE GENOMIC DNA]</scope>
    <source>
        <strain evidence="7 8">CGMCC 1.10228</strain>
    </source>
</reference>
<evidence type="ECO:0000256" key="1">
    <source>
        <dbReference type="ARBA" id="ARBA00004141"/>
    </source>
</evidence>
<evidence type="ECO:0000256" key="5">
    <source>
        <dbReference type="SAM" id="Phobius"/>
    </source>
</evidence>
<keyword evidence="2 5" id="KW-0812">Transmembrane</keyword>
<dbReference type="AlphaFoldDB" id="A0A1G8EDD0"/>
<dbReference type="EMBL" id="FNDD01000024">
    <property type="protein sequence ID" value="SDH67878.1"/>
    <property type="molecule type" value="Genomic_DNA"/>
</dbReference>
<keyword evidence="3 5" id="KW-1133">Transmembrane helix</keyword>